<organism evidence="1 2">
    <name type="scientific">Paraclostridium tenue</name>
    <dbReference type="NCBI Taxonomy" id="1737"/>
    <lineage>
        <taxon>Bacteria</taxon>
        <taxon>Bacillati</taxon>
        <taxon>Bacillota</taxon>
        <taxon>Clostridia</taxon>
        <taxon>Peptostreptococcales</taxon>
        <taxon>Peptostreptococcaceae</taxon>
        <taxon>Paraclostridium</taxon>
    </lineage>
</organism>
<evidence type="ECO:0000313" key="1">
    <source>
        <dbReference type="EMBL" id="GAA0862049.1"/>
    </source>
</evidence>
<comment type="caution">
    <text evidence="1">The sequence shown here is derived from an EMBL/GenBank/DDBJ whole genome shotgun (WGS) entry which is preliminary data.</text>
</comment>
<protein>
    <recommendedName>
        <fullName evidence="3">Maltose/galactoside acetyltransferase domain-containing protein</fullName>
    </recommendedName>
</protein>
<gene>
    <name evidence="1" type="ORF">GCM10008917_05850</name>
</gene>
<accession>A0ABP3XDA2</accession>
<evidence type="ECO:0000313" key="2">
    <source>
        <dbReference type="Proteomes" id="UP001400965"/>
    </source>
</evidence>
<sequence length="41" mass="5115">MTEKEKMLSGKAYIASDEERVVLLKKVIWIYWRKYLYRTKF</sequence>
<dbReference type="EMBL" id="BAAACP010000002">
    <property type="protein sequence ID" value="GAA0862049.1"/>
    <property type="molecule type" value="Genomic_DNA"/>
</dbReference>
<name>A0ABP3XDA2_9FIRM</name>
<keyword evidence="2" id="KW-1185">Reference proteome</keyword>
<evidence type="ECO:0008006" key="3">
    <source>
        <dbReference type="Google" id="ProtNLM"/>
    </source>
</evidence>
<dbReference type="RefSeq" id="WP_346042172.1">
    <property type="nucleotide sequence ID" value="NZ_BAAACP010000002.1"/>
</dbReference>
<dbReference type="Proteomes" id="UP001400965">
    <property type="component" value="Unassembled WGS sequence"/>
</dbReference>
<proteinExistence type="predicted"/>
<reference evidence="2" key="1">
    <citation type="journal article" date="2019" name="Int. J. Syst. Evol. Microbiol.">
        <title>The Global Catalogue of Microorganisms (GCM) 10K type strain sequencing project: providing services to taxonomists for standard genome sequencing and annotation.</title>
        <authorList>
            <consortium name="The Broad Institute Genomics Platform"/>
            <consortium name="The Broad Institute Genome Sequencing Center for Infectious Disease"/>
            <person name="Wu L."/>
            <person name="Ma J."/>
        </authorList>
    </citation>
    <scope>NUCLEOTIDE SEQUENCE [LARGE SCALE GENOMIC DNA]</scope>
    <source>
        <strain evidence="2">JCM 6486</strain>
    </source>
</reference>